<dbReference type="SUPFAM" id="SSF64307">
    <property type="entry name" value="SirA-like"/>
    <property type="match status" value="1"/>
</dbReference>
<dbReference type="PANTHER" id="PTHR33279">
    <property type="entry name" value="SULFUR CARRIER PROTEIN YEDF-RELATED"/>
    <property type="match status" value="1"/>
</dbReference>
<organism evidence="3 4">
    <name type="scientific">Anaeromonas frigoriresistens</name>
    <dbReference type="NCBI Taxonomy" id="2683708"/>
    <lineage>
        <taxon>Bacteria</taxon>
        <taxon>Bacillati</taxon>
        <taxon>Bacillota</taxon>
        <taxon>Tissierellia</taxon>
        <taxon>Tissierellales</taxon>
        <taxon>Thermohalobacteraceae</taxon>
        <taxon>Anaeromonas</taxon>
    </lineage>
</organism>
<dbReference type="InterPro" id="IPR001455">
    <property type="entry name" value="TusA-like"/>
</dbReference>
<dbReference type="AlphaFoldDB" id="A0A942Z7K7"/>
<dbReference type="SUPFAM" id="SSF75169">
    <property type="entry name" value="DsrEFH-like"/>
    <property type="match status" value="1"/>
</dbReference>
<sequence length="202" mass="22557">MIREIDAKGEPCPKPVIMTKKALEEIEEGTVSTIVDNEVAKENISKLANSMNFKYDVEKTKEDHFIINIIKGEEVKLKEEVNSNVCEPNIFKDTTIVIGSDKMGEGSEELGKILMKGFIYTLTESLPYPATILLFNDGVKLTVEGSESIDDFEILQEQGVEILSCGTCLNYYEIADKLKVGEVTNMYTIVEKMKNATNTITI</sequence>
<protein>
    <submittedName>
        <fullName evidence="3">Sulfurtransferase-like selenium metabolism protein YedF</fullName>
    </submittedName>
</protein>
<dbReference type="PROSITE" id="PS01148">
    <property type="entry name" value="UPF0033"/>
    <property type="match status" value="1"/>
</dbReference>
<gene>
    <name evidence="3" type="primary">yedF</name>
    <name evidence="3" type="ORF">GOQ27_00810</name>
</gene>
<evidence type="ECO:0000256" key="1">
    <source>
        <dbReference type="ARBA" id="ARBA00008984"/>
    </source>
</evidence>
<dbReference type="Proteomes" id="UP000724672">
    <property type="component" value="Unassembled WGS sequence"/>
</dbReference>
<keyword evidence="4" id="KW-1185">Reference proteome</keyword>
<accession>A0A942Z7K7</accession>
<dbReference type="Gene3D" id="3.30.110.40">
    <property type="entry name" value="TusA-like domain"/>
    <property type="match status" value="1"/>
</dbReference>
<reference evidence="3" key="1">
    <citation type="submission" date="2019-12" db="EMBL/GenBank/DDBJ databases">
        <title>Clostridiaceae gen. nov. sp. nov., isolated from sediment in Xinjiang, China.</title>
        <authorList>
            <person name="Zhang R."/>
        </authorList>
    </citation>
    <scope>NUCLEOTIDE SEQUENCE</scope>
    <source>
        <strain evidence="3">D2Q-11</strain>
    </source>
</reference>
<dbReference type="EMBL" id="WSFT01000007">
    <property type="protein sequence ID" value="MBS4536979.1"/>
    <property type="molecule type" value="Genomic_DNA"/>
</dbReference>
<evidence type="ECO:0000313" key="4">
    <source>
        <dbReference type="Proteomes" id="UP000724672"/>
    </source>
</evidence>
<name>A0A942Z7K7_9FIRM</name>
<dbReference type="CDD" id="cd03421">
    <property type="entry name" value="SirA_like_N"/>
    <property type="match status" value="1"/>
</dbReference>
<dbReference type="InterPro" id="IPR027396">
    <property type="entry name" value="DsrEFH-like"/>
</dbReference>
<evidence type="ECO:0000313" key="3">
    <source>
        <dbReference type="EMBL" id="MBS4536979.1"/>
    </source>
</evidence>
<feature type="domain" description="UPF0033" evidence="2">
    <location>
        <begin position="5"/>
        <end position="29"/>
    </location>
</feature>
<comment type="similarity">
    <text evidence="1">Belongs to the sulfur carrier protein TusA family.</text>
</comment>
<comment type="caution">
    <text evidence="3">The sequence shown here is derived from an EMBL/GenBank/DDBJ whole genome shotgun (WGS) entry which is preliminary data.</text>
</comment>
<dbReference type="PANTHER" id="PTHR33279:SF6">
    <property type="entry name" value="SULFUR CARRIER PROTEIN YEDF-RELATED"/>
    <property type="match status" value="1"/>
</dbReference>
<dbReference type="NCBIfam" id="TIGR03527">
    <property type="entry name" value="selenium_YedF"/>
    <property type="match status" value="1"/>
</dbReference>
<proteinExistence type="inferred from homology"/>
<evidence type="ECO:0000259" key="2">
    <source>
        <dbReference type="PROSITE" id="PS01148"/>
    </source>
</evidence>
<dbReference type="RefSeq" id="WP_203364912.1">
    <property type="nucleotide sequence ID" value="NZ_WSFT01000007.1"/>
</dbReference>
<dbReference type="Pfam" id="PF01206">
    <property type="entry name" value="TusA"/>
    <property type="match status" value="1"/>
</dbReference>
<dbReference type="InterPro" id="IPR019870">
    <property type="entry name" value="Se_metab_YedF"/>
</dbReference>
<dbReference type="InterPro" id="IPR036868">
    <property type="entry name" value="TusA-like_sf"/>
</dbReference>